<dbReference type="SUPFAM" id="SSF52218">
    <property type="entry name" value="Flavoproteins"/>
    <property type="match status" value="1"/>
</dbReference>
<evidence type="ECO:0000256" key="1">
    <source>
        <dbReference type="ARBA" id="ARBA00006252"/>
    </source>
</evidence>
<dbReference type="AlphaFoldDB" id="A0A3Q9KNA6"/>
<name>A0A3Q9KNA6_STRGD</name>
<reference evidence="4 6" key="2">
    <citation type="submission" date="2018-12" db="EMBL/GenBank/DDBJ databases">
        <title>Streptomyces griseoviridis F1-27 complete genome.</title>
        <authorList>
            <person name="Mariita R.M."/>
            <person name="Sello J.K."/>
        </authorList>
    </citation>
    <scope>NUCLEOTIDE SEQUENCE [LARGE SCALE GENOMIC DNA]</scope>
    <source>
        <strain evidence="4 6">F1-27</strain>
    </source>
</reference>
<dbReference type="InterPro" id="IPR003680">
    <property type="entry name" value="Flavodoxin_fold"/>
</dbReference>
<dbReference type="RefSeq" id="WP_127175811.1">
    <property type="nucleotide sequence ID" value="NZ_CP029078.1"/>
</dbReference>
<evidence type="ECO:0000259" key="3">
    <source>
        <dbReference type="Pfam" id="PF02525"/>
    </source>
</evidence>
<comment type="similarity">
    <text evidence="1">Belongs to the NAD(P)H dehydrogenase (quinone) family.</text>
</comment>
<keyword evidence="2" id="KW-0560">Oxidoreductase</keyword>
<dbReference type="OrthoDB" id="9798454at2"/>
<dbReference type="Pfam" id="PF02525">
    <property type="entry name" value="Flavodoxin_2"/>
    <property type="match status" value="1"/>
</dbReference>
<dbReference type="EMBL" id="CP034687">
    <property type="protein sequence ID" value="AZS82895.1"/>
    <property type="molecule type" value="Genomic_DNA"/>
</dbReference>
<feature type="domain" description="Flavodoxin-like fold" evidence="3">
    <location>
        <begin position="1"/>
        <end position="211"/>
    </location>
</feature>
<gene>
    <name evidence="5" type="ORF">DDJ31_39150</name>
    <name evidence="4" type="ORF">ELQ87_00210</name>
</gene>
<dbReference type="Gene3D" id="3.40.50.360">
    <property type="match status" value="1"/>
</dbReference>
<evidence type="ECO:0000313" key="4">
    <source>
        <dbReference type="EMBL" id="AZS82895.1"/>
    </source>
</evidence>
<dbReference type="PANTHER" id="PTHR10204">
    <property type="entry name" value="NAD P H OXIDOREDUCTASE-RELATED"/>
    <property type="match status" value="1"/>
</dbReference>
<dbReference type="GO" id="GO:0003955">
    <property type="term" value="F:NAD(P)H dehydrogenase (quinone) activity"/>
    <property type="evidence" value="ECO:0007669"/>
    <property type="project" value="TreeGrafter"/>
</dbReference>
<dbReference type="Proteomes" id="UP000501753">
    <property type="component" value="Chromosome"/>
</dbReference>
<accession>A0A3Q9KNA6</accession>
<reference evidence="5 7" key="1">
    <citation type="submission" date="2018-04" db="EMBL/GenBank/DDBJ databases">
        <title>Complete genome sequences of Streptomyces griseoviridis K61 and characterization of antagonistic properties of biological control agents.</title>
        <authorList>
            <person name="Mariita R.M."/>
            <person name="Sello J.K."/>
        </authorList>
    </citation>
    <scope>NUCLEOTIDE SEQUENCE [LARGE SCALE GENOMIC DNA]</scope>
    <source>
        <strain evidence="5 7">K61</strain>
    </source>
</reference>
<dbReference type="PANTHER" id="PTHR10204:SF34">
    <property type="entry name" value="NAD(P)H DEHYDROGENASE [QUINONE] 1 ISOFORM 1"/>
    <property type="match status" value="1"/>
</dbReference>
<dbReference type="EMBL" id="CP029078">
    <property type="protein sequence ID" value="QCN90253.1"/>
    <property type="molecule type" value="Genomic_DNA"/>
</dbReference>
<proteinExistence type="inferred from homology"/>
<protein>
    <submittedName>
        <fullName evidence="4">Flavodoxin family protein</fullName>
    </submittedName>
    <submittedName>
        <fullName evidence="5">NADPH:quinone reductase</fullName>
    </submittedName>
</protein>
<keyword evidence="7" id="KW-1185">Reference proteome</keyword>
<evidence type="ECO:0000313" key="6">
    <source>
        <dbReference type="Proteomes" id="UP000271291"/>
    </source>
</evidence>
<dbReference type="InterPro" id="IPR029039">
    <property type="entry name" value="Flavoprotein-like_sf"/>
</dbReference>
<dbReference type="KEGG" id="sgd:ELQ87_00210"/>
<evidence type="ECO:0000313" key="7">
    <source>
        <dbReference type="Proteomes" id="UP000501753"/>
    </source>
</evidence>
<evidence type="ECO:0000313" key="5">
    <source>
        <dbReference type="EMBL" id="QCN90253.1"/>
    </source>
</evidence>
<dbReference type="InterPro" id="IPR051545">
    <property type="entry name" value="NAD(P)H_dehydrogenase_qn"/>
</dbReference>
<organism evidence="4 6">
    <name type="scientific">Streptomyces griseoviridis</name>
    <dbReference type="NCBI Taxonomy" id="45398"/>
    <lineage>
        <taxon>Bacteria</taxon>
        <taxon>Bacillati</taxon>
        <taxon>Actinomycetota</taxon>
        <taxon>Actinomycetes</taxon>
        <taxon>Kitasatosporales</taxon>
        <taxon>Streptomycetaceae</taxon>
        <taxon>Streptomyces</taxon>
    </lineage>
</organism>
<evidence type="ECO:0000256" key="2">
    <source>
        <dbReference type="ARBA" id="ARBA00023002"/>
    </source>
</evidence>
<dbReference type="GO" id="GO:0005829">
    <property type="term" value="C:cytosol"/>
    <property type="evidence" value="ECO:0007669"/>
    <property type="project" value="TreeGrafter"/>
</dbReference>
<dbReference type="Proteomes" id="UP000271291">
    <property type="component" value="Chromosome"/>
</dbReference>
<sequence length="257" mass="28572">MKVLWLAAHPEPRSLNGSLYREGVRSLEEQGHEVRTSDLYAMNFNPVVTADDFTHADGERLIVGRAAQEAVRRGSLAPDITAEHAKLSWADTVIVQFPLWWYGMPAILKGWFDRVFVAGFAFGIHDAQGRQLRYGEGALAGKRAMVVVSAGAREVSLGPRGINGDLNDLLFPLQHGTLWYAGIDVLPPLLVHGADRMDEATYAFHVDALRERLKDLPHTEPLPFRRQNGGDYDDDLVLRPELSPHLTGTAAHYRTES</sequence>